<name>A0A5C3LFD8_9AGAR</name>
<evidence type="ECO:0000313" key="3">
    <source>
        <dbReference type="Proteomes" id="UP000308652"/>
    </source>
</evidence>
<sequence length="212" mass="21936">MAAPPQSNGEDGANWIDFIGRTNAPRPSNRENPLPNDITGVFATPTVGSGLSTTVSDARGEALPRSELPPRHVPAARTGPDGRPRSRPENAAPIAQQQIPVKSLSPTPAVQEEAEEEVPAAAPAPEAESAHSSAASSSASAAPEQRMDGEKLDEEGDNGSADKVAPPSIDESDDKDADGEDADGDDEKDVKDEKNEKDVPEAMEGVEGASTA</sequence>
<dbReference type="EMBL" id="ML213729">
    <property type="protein sequence ID" value="TFK31587.1"/>
    <property type="molecule type" value="Genomic_DNA"/>
</dbReference>
<feature type="compositionally biased region" description="Polar residues" evidence="1">
    <location>
        <begin position="95"/>
        <end position="108"/>
    </location>
</feature>
<dbReference type="Proteomes" id="UP000308652">
    <property type="component" value="Unassembled WGS sequence"/>
</dbReference>
<gene>
    <name evidence="2" type="ORF">BDQ12DRAFT_117647</name>
</gene>
<evidence type="ECO:0000256" key="1">
    <source>
        <dbReference type="SAM" id="MobiDB-lite"/>
    </source>
</evidence>
<feature type="compositionally biased region" description="Polar residues" evidence="1">
    <location>
        <begin position="46"/>
        <end position="56"/>
    </location>
</feature>
<feature type="compositionally biased region" description="Basic and acidic residues" evidence="1">
    <location>
        <begin position="58"/>
        <end position="70"/>
    </location>
</feature>
<evidence type="ECO:0000313" key="2">
    <source>
        <dbReference type="EMBL" id="TFK31587.1"/>
    </source>
</evidence>
<keyword evidence="3" id="KW-1185">Reference proteome</keyword>
<dbReference type="AlphaFoldDB" id="A0A5C3LFD8"/>
<feature type="compositionally biased region" description="Low complexity" evidence="1">
    <location>
        <begin position="119"/>
        <end position="144"/>
    </location>
</feature>
<feature type="region of interest" description="Disordered" evidence="1">
    <location>
        <begin position="1"/>
        <end position="212"/>
    </location>
</feature>
<organism evidence="2 3">
    <name type="scientific">Crucibulum laeve</name>
    <dbReference type="NCBI Taxonomy" id="68775"/>
    <lineage>
        <taxon>Eukaryota</taxon>
        <taxon>Fungi</taxon>
        <taxon>Dikarya</taxon>
        <taxon>Basidiomycota</taxon>
        <taxon>Agaricomycotina</taxon>
        <taxon>Agaricomycetes</taxon>
        <taxon>Agaricomycetidae</taxon>
        <taxon>Agaricales</taxon>
        <taxon>Agaricineae</taxon>
        <taxon>Nidulariaceae</taxon>
        <taxon>Crucibulum</taxon>
    </lineage>
</organism>
<feature type="compositionally biased region" description="Acidic residues" evidence="1">
    <location>
        <begin position="170"/>
        <end position="187"/>
    </location>
</feature>
<reference evidence="2 3" key="1">
    <citation type="journal article" date="2019" name="Nat. Ecol. Evol.">
        <title>Megaphylogeny resolves global patterns of mushroom evolution.</title>
        <authorList>
            <person name="Varga T."/>
            <person name="Krizsan K."/>
            <person name="Foldi C."/>
            <person name="Dima B."/>
            <person name="Sanchez-Garcia M."/>
            <person name="Sanchez-Ramirez S."/>
            <person name="Szollosi G.J."/>
            <person name="Szarkandi J.G."/>
            <person name="Papp V."/>
            <person name="Albert L."/>
            <person name="Andreopoulos W."/>
            <person name="Angelini C."/>
            <person name="Antonin V."/>
            <person name="Barry K.W."/>
            <person name="Bougher N.L."/>
            <person name="Buchanan P."/>
            <person name="Buyck B."/>
            <person name="Bense V."/>
            <person name="Catcheside P."/>
            <person name="Chovatia M."/>
            <person name="Cooper J."/>
            <person name="Damon W."/>
            <person name="Desjardin D."/>
            <person name="Finy P."/>
            <person name="Geml J."/>
            <person name="Haridas S."/>
            <person name="Hughes K."/>
            <person name="Justo A."/>
            <person name="Karasinski D."/>
            <person name="Kautmanova I."/>
            <person name="Kiss B."/>
            <person name="Kocsube S."/>
            <person name="Kotiranta H."/>
            <person name="LaButti K.M."/>
            <person name="Lechner B.E."/>
            <person name="Liimatainen K."/>
            <person name="Lipzen A."/>
            <person name="Lukacs Z."/>
            <person name="Mihaltcheva S."/>
            <person name="Morgado L.N."/>
            <person name="Niskanen T."/>
            <person name="Noordeloos M.E."/>
            <person name="Ohm R.A."/>
            <person name="Ortiz-Santana B."/>
            <person name="Ovrebo C."/>
            <person name="Racz N."/>
            <person name="Riley R."/>
            <person name="Savchenko A."/>
            <person name="Shiryaev A."/>
            <person name="Soop K."/>
            <person name="Spirin V."/>
            <person name="Szebenyi C."/>
            <person name="Tomsovsky M."/>
            <person name="Tulloss R.E."/>
            <person name="Uehling J."/>
            <person name="Grigoriev I.V."/>
            <person name="Vagvolgyi C."/>
            <person name="Papp T."/>
            <person name="Martin F.M."/>
            <person name="Miettinen O."/>
            <person name="Hibbett D.S."/>
            <person name="Nagy L.G."/>
        </authorList>
    </citation>
    <scope>NUCLEOTIDE SEQUENCE [LARGE SCALE GENOMIC DNA]</scope>
    <source>
        <strain evidence="2 3">CBS 166.37</strain>
    </source>
</reference>
<protein>
    <submittedName>
        <fullName evidence="2">Uncharacterized protein</fullName>
    </submittedName>
</protein>
<feature type="compositionally biased region" description="Basic and acidic residues" evidence="1">
    <location>
        <begin position="188"/>
        <end position="200"/>
    </location>
</feature>
<accession>A0A5C3LFD8</accession>
<proteinExistence type="predicted"/>